<sequence length="111" mass="12514">MGDFASIQRADLKEQLGFTSCEISINTLEANSSVPFVHHHKENEEVYLILDGEGKIKLDNELINIKKGDVLRLAPSVKRQIFATSKLNYICIQAKENSLQNYTFTDGVVEE</sequence>
<evidence type="ECO:0000313" key="4">
    <source>
        <dbReference type="Proteomes" id="UP000786183"/>
    </source>
</evidence>
<comment type="caution">
    <text evidence="3">The sequence shown here is derived from an EMBL/GenBank/DDBJ whole genome shotgun (WGS) entry which is preliminary data.</text>
</comment>
<dbReference type="EMBL" id="JACGBB010000003">
    <property type="protein sequence ID" value="MBZ7986902.1"/>
    <property type="molecule type" value="Genomic_DNA"/>
</dbReference>
<organism evidence="3 4">
    <name type="scientific">Campylobacter canadensis</name>
    <dbReference type="NCBI Taxonomy" id="449520"/>
    <lineage>
        <taxon>Bacteria</taxon>
        <taxon>Pseudomonadati</taxon>
        <taxon>Campylobacterota</taxon>
        <taxon>Epsilonproteobacteria</taxon>
        <taxon>Campylobacterales</taxon>
        <taxon>Campylobacteraceae</taxon>
        <taxon>Campylobacter</taxon>
    </lineage>
</organism>
<dbReference type="InterPro" id="IPR013096">
    <property type="entry name" value="Cupin_2"/>
</dbReference>
<name>A0ABS7WRE8_9BACT</name>
<dbReference type="InterPro" id="IPR014710">
    <property type="entry name" value="RmlC-like_jellyroll"/>
</dbReference>
<keyword evidence="1" id="KW-0479">Metal-binding</keyword>
<dbReference type="Pfam" id="PF07883">
    <property type="entry name" value="Cupin_2"/>
    <property type="match status" value="1"/>
</dbReference>
<reference evidence="3 4" key="1">
    <citation type="submission" date="2020-07" db="EMBL/GenBank/DDBJ databases">
        <title>Transfer of Campylobacter canadensis to the novel genus Avispirillum gen. nov., that also includes two novel species recovered from migratory waterfowl: Avispirillum anseris sp. nov. and Avispirillum brantae sp. nov.</title>
        <authorList>
            <person name="Miller W.G."/>
            <person name="Chapman M.H."/>
            <person name="Yee E."/>
            <person name="Inglis G.D."/>
        </authorList>
    </citation>
    <scope>NUCLEOTIDE SEQUENCE [LARGE SCALE GENOMIC DNA]</scope>
    <source>
        <strain evidence="3 4">L283</strain>
    </source>
</reference>
<dbReference type="InterPro" id="IPR051610">
    <property type="entry name" value="GPI/OXD"/>
</dbReference>
<evidence type="ECO:0000313" key="3">
    <source>
        <dbReference type="EMBL" id="MBZ7986902.1"/>
    </source>
</evidence>
<dbReference type="PANTHER" id="PTHR35848">
    <property type="entry name" value="OXALATE-BINDING PROTEIN"/>
    <property type="match status" value="1"/>
</dbReference>
<protein>
    <submittedName>
        <fullName evidence="3">Cupin domain-containing protein</fullName>
    </submittedName>
</protein>
<feature type="domain" description="Cupin type-2" evidence="2">
    <location>
        <begin position="28"/>
        <end position="86"/>
    </location>
</feature>
<keyword evidence="4" id="KW-1185">Reference proteome</keyword>
<dbReference type="PANTHER" id="PTHR35848:SF6">
    <property type="entry name" value="CUPIN TYPE-2 DOMAIN-CONTAINING PROTEIN"/>
    <property type="match status" value="1"/>
</dbReference>
<evidence type="ECO:0000256" key="1">
    <source>
        <dbReference type="ARBA" id="ARBA00022723"/>
    </source>
</evidence>
<dbReference type="Gene3D" id="2.60.120.10">
    <property type="entry name" value="Jelly Rolls"/>
    <property type="match status" value="1"/>
</dbReference>
<accession>A0ABS7WRE8</accession>
<dbReference type="InterPro" id="IPR011051">
    <property type="entry name" value="RmlC_Cupin_sf"/>
</dbReference>
<proteinExistence type="predicted"/>
<dbReference type="SUPFAM" id="SSF51182">
    <property type="entry name" value="RmlC-like cupins"/>
    <property type="match status" value="1"/>
</dbReference>
<evidence type="ECO:0000259" key="2">
    <source>
        <dbReference type="Pfam" id="PF07883"/>
    </source>
</evidence>
<dbReference type="Proteomes" id="UP000786183">
    <property type="component" value="Unassembled WGS sequence"/>
</dbReference>
<gene>
    <name evidence="3" type="ORF">AVCANL283_02050</name>
</gene>